<dbReference type="GO" id="GO:0016758">
    <property type="term" value="F:hexosyltransferase activity"/>
    <property type="evidence" value="ECO:0007669"/>
    <property type="project" value="InterPro"/>
</dbReference>
<feature type="transmembrane region" description="Helical" evidence="9">
    <location>
        <begin position="91"/>
        <end position="110"/>
    </location>
</feature>
<feature type="transmembrane region" description="Helical" evidence="9">
    <location>
        <begin position="168"/>
        <end position="190"/>
    </location>
</feature>
<evidence type="ECO:0000256" key="7">
    <source>
        <dbReference type="ARBA" id="ARBA00024033"/>
    </source>
</evidence>
<dbReference type="EMBL" id="CP036268">
    <property type="protein sequence ID" value="QDT37255.1"/>
    <property type="molecule type" value="Genomic_DNA"/>
</dbReference>
<evidence type="ECO:0000256" key="5">
    <source>
        <dbReference type="ARBA" id="ARBA00022989"/>
    </source>
</evidence>
<keyword evidence="4 9" id="KW-0812">Transmembrane</keyword>
<feature type="transmembrane region" description="Helical" evidence="9">
    <location>
        <begin position="197"/>
        <end position="218"/>
    </location>
</feature>
<comment type="subcellular location">
    <subcellularLocation>
        <location evidence="1">Cell membrane</location>
        <topology evidence="1">Multi-pass membrane protein</topology>
    </subcellularLocation>
</comment>
<organism evidence="10 11">
    <name type="scientific">Stratiformator vulcanicus</name>
    <dbReference type="NCBI Taxonomy" id="2527980"/>
    <lineage>
        <taxon>Bacteria</taxon>
        <taxon>Pseudomonadati</taxon>
        <taxon>Planctomycetota</taxon>
        <taxon>Planctomycetia</taxon>
        <taxon>Planctomycetales</taxon>
        <taxon>Planctomycetaceae</taxon>
        <taxon>Stratiformator</taxon>
    </lineage>
</organism>
<feature type="region of interest" description="Disordered" evidence="8">
    <location>
        <begin position="434"/>
        <end position="453"/>
    </location>
</feature>
<reference evidence="10 11" key="1">
    <citation type="submission" date="2019-02" db="EMBL/GenBank/DDBJ databases">
        <title>Deep-cultivation of Planctomycetes and their phenomic and genomic characterization uncovers novel biology.</title>
        <authorList>
            <person name="Wiegand S."/>
            <person name="Jogler M."/>
            <person name="Boedeker C."/>
            <person name="Pinto D."/>
            <person name="Vollmers J."/>
            <person name="Rivas-Marin E."/>
            <person name="Kohn T."/>
            <person name="Peeters S.H."/>
            <person name="Heuer A."/>
            <person name="Rast P."/>
            <person name="Oberbeckmann S."/>
            <person name="Bunk B."/>
            <person name="Jeske O."/>
            <person name="Meyerdierks A."/>
            <person name="Storesund J.E."/>
            <person name="Kallscheuer N."/>
            <person name="Luecker S."/>
            <person name="Lage O.M."/>
            <person name="Pohl T."/>
            <person name="Merkel B.J."/>
            <person name="Hornburger P."/>
            <person name="Mueller R.-W."/>
            <person name="Bruemmer F."/>
            <person name="Labrenz M."/>
            <person name="Spormann A.M."/>
            <person name="Op den Camp H."/>
            <person name="Overmann J."/>
            <person name="Amann R."/>
            <person name="Jetten M.S.M."/>
            <person name="Mascher T."/>
            <person name="Medema M.H."/>
            <person name="Devos D.P."/>
            <person name="Kaster A.-K."/>
            <person name="Ovreas L."/>
            <person name="Rohde M."/>
            <person name="Galperin M.Y."/>
            <person name="Jogler C."/>
        </authorList>
    </citation>
    <scope>NUCLEOTIDE SEQUENCE [LARGE SCALE GENOMIC DNA]</scope>
    <source>
        <strain evidence="10 11">Pan189</strain>
    </source>
</reference>
<feature type="transmembrane region" description="Helical" evidence="9">
    <location>
        <begin position="12"/>
        <end position="41"/>
    </location>
</feature>
<evidence type="ECO:0000256" key="1">
    <source>
        <dbReference type="ARBA" id="ARBA00004651"/>
    </source>
</evidence>
<dbReference type="GO" id="GO:0005886">
    <property type="term" value="C:plasma membrane"/>
    <property type="evidence" value="ECO:0007669"/>
    <property type="project" value="UniProtKB-SubCell"/>
</dbReference>
<keyword evidence="11" id="KW-1185">Reference proteome</keyword>
<keyword evidence="2" id="KW-1003">Cell membrane</keyword>
<evidence type="ECO:0000313" key="11">
    <source>
        <dbReference type="Proteomes" id="UP000317318"/>
    </source>
</evidence>
<evidence type="ECO:0000256" key="2">
    <source>
        <dbReference type="ARBA" id="ARBA00022475"/>
    </source>
</evidence>
<feature type="transmembrane region" description="Helical" evidence="9">
    <location>
        <begin position="291"/>
        <end position="309"/>
    </location>
</feature>
<feature type="transmembrane region" description="Helical" evidence="9">
    <location>
        <begin position="122"/>
        <end position="138"/>
    </location>
</feature>
<dbReference type="InterPro" id="IPR018584">
    <property type="entry name" value="GT87"/>
</dbReference>
<evidence type="ECO:0000256" key="9">
    <source>
        <dbReference type="SAM" id="Phobius"/>
    </source>
</evidence>
<keyword evidence="5 9" id="KW-1133">Transmembrane helix</keyword>
<sequence>MFAPLQNWQVRAIGVGIILCAIVASAVLPLFASGGMIPIYMKATDRYLAGEQFYLPNEPPAYTYPPAMILTTVPLAVFPEYGWRALNWLENFSLAAGLIALATVMVWPVIAADGPPLRDRRYLIAATVVTILCLKYIISPIKYQAHDLMVVVAVGGAALAMSRSNDKWGGLLGGMAAALKATPMLLLPVLVMQRRVVASMTFGTAVLVLTLLPDLFVASPDDATWAQSWYSRFVSKTSVGEAAEGDGAWTAWNALNQSIPGTMYRLMTPVETGGELKNVAIADLGGRTAKLIVLLIEVAVFGFIVLTCRRSPLLDAGPLRSFYWMGAAGVVLCGMLLLSPMSSTQHFCALCLPIAFFTVHYFFIRRTWVALAGMSAVMLGGPLASQDLVGETYSSWAQAAGSATIVTIACMVSTGVLLLSDRKRSEQIFARFESDSSSPNRDEAIISPPAAAA</sequence>
<proteinExistence type="inferred from homology"/>
<evidence type="ECO:0000256" key="3">
    <source>
        <dbReference type="ARBA" id="ARBA00022679"/>
    </source>
</evidence>
<dbReference type="OrthoDB" id="277715at2"/>
<evidence type="ECO:0008006" key="12">
    <source>
        <dbReference type="Google" id="ProtNLM"/>
    </source>
</evidence>
<dbReference type="AlphaFoldDB" id="A0A517R031"/>
<evidence type="ECO:0000256" key="6">
    <source>
        <dbReference type="ARBA" id="ARBA00023136"/>
    </source>
</evidence>
<feature type="transmembrane region" description="Helical" evidence="9">
    <location>
        <begin position="368"/>
        <end position="384"/>
    </location>
</feature>
<feature type="transmembrane region" description="Helical" evidence="9">
    <location>
        <begin position="396"/>
        <end position="419"/>
    </location>
</feature>
<dbReference type="Proteomes" id="UP000317318">
    <property type="component" value="Chromosome"/>
</dbReference>
<feature type="transmembrane region" description="Helical" evidence="9">
    <location>
        <begin position="321"/>
        <end position="338"/>
    </location>
</feature>
<keyword evidence="6 9" id="KW-0472">Membrane</keyword>
<name>A0A517R031_9PLAN</name>
<dbReference type="KEGG" id="svp:Pan189_16280"/>
<feature type="transmembrane region" description="Helical" evidence="9">
    <location>
        <begin position="344"/>
        <end position="363"/>
    </location>
</feature>
<evidence type="ECO:0000256" key="4">
    <source>
        <dbReference type="ARBA" id="ARBA00022692"/>
    </source>
</evidence>
<evidence type="ECO:0000256" key="8">
    <source>
        <dbReference type="SAM" id="MobiDB-lite"/>
    </source>
</evidence>
<evidence type="ECO:0000313" key="10">
    <source>
        <dbReference type="EMBL" id="QDT37255.1"/>
    </source>
</evidence>
<protein>
    <recommendedName>
        <fullName evidence="12">DUF2029 domain-containing protein</fullName>
    </recommendedName>
</protein>
<dbReference type="RefSeq" id="WP_145363386.1">
    <property type="nucleotide sequence ID" value="NZ_CP036268.1"/>
</dbReference>
<accession>A0A517R031</accession>
<keyword evidence="3" id="KW-0808">Transferase</keyword>
<gene>
    <name evidence="10" type="ORF">Pan189_16280</name>
</gene>
<comment type="similarity">
    <text evidence="7">Belongs to the glycosyltransferase 87 family.</text>
</comment>
<dbReference type="Pfam" id="PF09594">
    <property type="entry name" value="GT87"/>
    <property type="match status" value="1"/>
</dbReference>